<evidence type="ECO:0000313" key="3">
    <source>
        <dbReference type="EMBL" id="DAE92756.1"/>
    </source>
</evidence>
<evidence type="ECO:0000256" key="1">
    <source>
        <dbReference type="SAM" id="Phobius"/>
    </source>
</evidence>
<sequence>MTENILLSIGVAILLWIWIFFEIKKRRTHYEVKKFFFTYAEKQAFLTIKKILRGEYGDRFELLSKVRLADIFDFSTYQEFNKIKAKHIDFLILDTRNYTPVLWIELNGTSHFFEKQKRSDEYKKYVFSTSWLQLLTAWNSKASDTEYRKMLFKKFLINPVAKNHQTYKANPSTSFSNSGIWYTNNTEVW</sequence>
<protein>
    <recommendedName>
        <fullName evidence="2">DUF2726 domain-containing protein</fullName>
    </recommendedName>
</protein>
<dbReference type="EMBL" id="BK059156">
    <property type="protein sequence ID" value="DAE92756.1"/>
    <property type="molecule type" value="Genomic_DNA"/>
</dbReference>
<organism evidence="3">
    <name type="scientific">Inoviridae sp. ctjYd14</name>
    <dbReference type="NCBI Taxonomy" id="2825784"/>
    <lineage>
        <taxon>Viruses</taxon>
        <taxon>Monodnaviria</taxon>
        <taxon>Loebvirae</taxon>
        <taxon>Hofneiviricota</taxon>
        <taxon>Faserviricetes</taxon>
        <taxon>Tubulavirales</taxon>
        <taxon>Inoviridae</taxon>
    </lineage>
</organism>
<proteinExistence type="predicted"/>
<name>A0A8S5RUC6_9VIRU</name>
<dbReference type="Pfam" id="PF10881">
    <property type="entry name" value="DUF2726"/>
    <property type="match status" value="1"/>
</dbReference>
<reference evidence="3" key="1">
    <citation type="journal article" date="2021" name="Proc. Natl. Acad. Sci. U.S.A.">
        <title>A Catalog of Tens of Thousands of Viruses from Human Metagenomes Reveals Hidden Associations with Chronic Diseases.</title>
        <authorList>
            <person name="Tisza M.J."/>
            <person name="Buck C.B."/>
        </authorList>
    </citation>
    <scope>NUCLEOTIDE SEQUENCE</scope>
    <source>
        <strain evidence="3">CtjYd14</strain>
    </source>
</reference>
<evidence type="ECO:0000259" key="2">
    <source>
        <dbReference type="Pfam" id="PF10881"/>
    </source>
</evidence>
<feature type="transmembrane region" description="Helical" evidence="1">
    <location>
        <begin position="6"/>
        <end position="23"/>
    </location>
</feature>
<keyword evidence="1" id="KW-1133">Transmembrane helix</keyword>
<keyword evidence="1" id="KW-0812">Transmembrane</keyword>
<dbReference type="InterPro" id="IPR024402">
    <property type="entry name" value="DUF2726"/>
</dbReference>
<keyword evidence="1" id="KW-0472">Membrane</keyword>
<accession>A0A8S5RUC6</accession>
<feature type="domain" description="DUF2726" evidence="2">
    <location>
        <begin position="36"/>
        <end position="151"/>
    </location>
</feature>